<feature type="transmembrane region" description="Helical" evidence="1">
    <location>
        <begin position="123"/>
        <end position="148"/>
    </location>
</feature>
<keyword evidence="1" id="KW-1133">Transmembrane helix</keyword>
<proteinExistence type="predicted"/>
<organism evidence="2 3">
    <name type="scientific">Nocardioides humi</name>
    <dbReference type="NCBI Taxonomy" id="449461"/>
    <lineage>
        <taxon>Bacteria</taxon>
        <taxon>Bacillati</taxon>
        <taxon>Actinomycetota</taxon>
        <taxon>Actinomycetes</taxon>
        <taxon>Propionibacteriales</taxon>
        <taxon>Nocardioidaceae</taxon>
        <taxon>Nocardioides</taxon>
    </lineage>
</organism>
<feature type="transmembrane region" description="Helical" evidence="1">
    <location>
        <begin position="76"/>
        <end position="96"/>
    </location>
</feature>
<feature type="transmembrane region" description="Helical" evidence="1">
    <location>
        <begin position="242"/>
        <end position="266"/>
    </location>
</feature>
<gene>
    <name evidence="2" type="ORF">GCM10009788_28160</name>
</gene>
<reference evidence="2 3" key="1">
    <citation type="journal article" date="2019" name="Int. J. Syst. Evol. Microbiol.">
        <title>The Global Catalogue of Microorganisms (GCM) 10K type strain sequencing project: providing services to taxonomists for standard genome sequencing and annotation.</title>
        <authorList>
            <consortium name="The Broad Institute Genomics Platform"/>
            <consortium name="The Broad Institute Genome Sequencing Center for Infectious Disease"/>
            <person name="Wu L."/>
            <person name="Ma J."/>
        </authorList>
    </citation>
    <scope>NUCLEOTIDE SEQUENCE [LARGE SCALE GENOMIC DNA]</scope>
    <source>
        <strain evidence="2 3">JCM 14942</strain>
    </source>
</reference>
<name>A0ABN2APA2_9ACTN</name>
<keyword evidence="1" id="KW-0812">Transmembrane</keyword>
<comment type="caution">
    <text evidence="2">The sequence shown here is derived from an EMBL/GenBank/DDBJ whole genome shotgun (WGS) entry which is preliminary data.</text>
</comment>
<evidence type="ECO:0000256" key="1">
    <source>
        <dbReference type="SAM" id="Phobius"/>
    </source>
</evidence>
<dbReference type="EMBL" id="BAAAOR010000023">
    <property type="protein sequence ID" value="GAA1522649.1"/>
    <property type="molecule type" value="Genomic_DNA"/>
</dbReference>
<keyword evidence="1" id="KW-0472">Membrane</keyword>
<feature type="transmembrane region" description="Helical" evidence="1">
    <location>
        <begin position="45"/>
        <end position="64"/>
    </location>
</feature>
<feature type="transmembrane region" description="Helical" evidence="1">
    <location>
        <begin position="168"/>
        <end position="186"/>
    </location>
</feature>
<keyword evidence="3" id="KW-1185">Reference proteome</keyword>
<evidence type="ECO:0000313" key="2">
    <source>
        <dbReference type="EMBL" id="GAA1522649.1"/>
    </source>
</evidence>
<evidence type="ECO:0008006" key="4">
    <source>
        <dbReference type="Google" id="ProtNLM"/>
    </source>
</evidence>
<feature type="transmembrane region" description="Helical" evidence="1">
    <location>
        <begin position="193"/>
        <end position="211"/>
    </location>
</feature>
<dbReference type="RefSeq" id="WP_141006681.1">
    <property type="nucleotide sequence ID" value="NZ_BAAAOR010000023.1"/>
</dbReference>
<sequence>MTATAVEAAALPDTTTARRPAPAPTPFRRVLRVELRKMFDTRSGFWLMASIVILSVIATGATIIFGDRDTLTLEDFASAVGIPMSVILPMIGVLSVTSEWSQRTALTTFTLVPSRGRTIAAKLINVLVIGVVGMAVAIAVGAVGNLVVSNAVGVDTKWDVTLTSLGQIVLASEIGMLIGFVLGLVIRSSAGAIVGYFVFALVLPGISGALAEVQTWWADNAPWFDVNAATFPLYDESMTGQMWAQLGVSSLIWLVVPGLIGLRLMLRSEVK</sequence>
<accession>A0ABN2APA2</accession>
<dbReference type="Proteomes" id="UP001500842">
    <property type="component" value="Unassembled WGS sequence"/>
</dbReference>
<protein>
    <recommendedName>
        <fullName evidence="4">ABC transporter permease</fullName>
    </recommendedName>
</protein>
<evidence type="ECO:0000313" key="3">
    <source>
        <dbReference type="Proteomes" id="UP001500842"/>
    </source>
</evidence>